<evidence type="ECO:0000256" key="2">
    <source>
        <dbReference type="ARBA" id="ARBA00001911"/>
    </source>
</evidence>
<comment type="cofactor">
    <cofactor evidence="4">
        <name>FAD</name>
        <dbReference type="ChEBI" id="CHEBI:57692"/>
    </cofactor>
</comment>
<evidence type="ECO:0000256" key="12">
    <source>
        <dbReference type="ARBA" id="ARBA00022746"/>
    </source>
</evidence>
<keyword evidence="11" id="KW-0934">Plastid</keyword>
<evidence type="ECO:0000256" key="3">
    <source>
        <dbReference type="ARBA" id="ARBA00001937"/>
    </source>
</evidence>
<dbReference type="Pfam" id="PF01593">
    <property type="entry name" value="Amino_oxidase"/>
    <property type="match status" value="1"/>
</dbReference>
<evidence type="ECO:0000313" key="21">
    <source>
        <dbReference type="EMBL" id="CAE0493543.1"/>
    </source>
</evidence>
<keyword evidence="16" id="KW-0520">NAD</keyword>
<feature type="compositionally biased region" description="Polar residues" evidence="19">
    <location>
        <begin position="43"/>
        <end position="70"/>
    </location>
</feature>
<dbReference type="PANTHER" id="PTHR46313:SF3">
    <property type="entry name" value="PROLYCOPENE ISOMERASE, CHLOROPLASTIC"/>
    <property type="match status" value="1"/>
</dbReference>
<feature type="domain" description="Amine oxidase" evidence="20">
    <location>
        <begin position="115"/>
        <end position="606"/>
    </location>
</feature>
<dbReference type="NCBIfam" id="TIGR02730">
    <property type="entry name" value="carot_isom"/>
    <property type="match status" value="1"/>
</dbReference>
<evidence type="ECO:0000256" key="7">
    <source>
        <dbReference type="ARBA" id="ARBA00005855"/>
    </source>
</evidence>
<dbReference type="Gene3D" id="3.50.50.60">
    <property type="entry name" value="FAD/NAD(P)-binding domain"/>
    <property type="match status" value="1"/>
</dbReference>
<organism evidence="21">
    <name type="scientific">Dunaliella tertiolecta</name>
    <name type="common">Green alga</name>
    <dbReference type="NCBI Taxonomy" id="3047"/>
    <lineage>
        <taxon>Eukaryota</taxon>
        <taxon>Viridiplantae</taxon>
        <taxon>Chlorophyta</taxon>
        <taxon>core chlorophytes</taxon>
        <taxon>Chlorophyceae</taxon>
        <taxon>CS clade</taxon>
        <taxon>Chlamydomonadales</taxon>
        <taxon>Dunaliellaceae</taxon>
        <taxon>Dunaliella</taxon>
    </lineage>
</organism>
<sequence length="634" mass="69533">MFATNGCPRGLQAGKASGSQAGKRVVGLRDSGLDHVIRHVPHPSTSIPASSSRTTQGTSNSARPGINSSRRQQRLQRCTAAASATAYPPAEVVKALPTDAPTDVEYDAVIVGSGMGGLATASQLAAKGARVVVLEKYLIPGGSAGHFKREGYTFDVGSSMMFGFGDKGTTNLLTRCLAALDKKIETVPDPTQVYYHLPATKAHPNGLDVQVWRKYEDFVSELCAQFPHESNGIKAFYDECWKIFNALNTLELKSLEEIRYLLREFAKHPIECLTLAAYATSNVADISRKYIKDPELLRFIDLECYIWSTVPAELTPMMNAGMVFCDRHYGGINYPIGGVGRIPEVLAEGLTERGSHVVYKANVKRILTEKQGEEMKAVGVELADGRVFRGKSIISNATRWDTFESMIGDDNLPPSEKLFRERYKKAPSFFSMHMGVEASVFEGSGETVDCHHVIVDDWSKLEDAYGTLFVSMPSLLDPSLAPPGKHIVHAFTPDWIDSWQGLSVQDYEAKKEEVSAQLIDRLDAVFPGLKQGVVFKEVGTPRTHRRFLNRTSGTYGPIPSRPPLGMLSMPFNRTAVQGLYCVGDSTFPGQGVNAVVFSGFGCAHRVACDIGLEPTWPALDKPFNKFLEYVRDSS</sequence>
<dbReference type="InterPro" id="IPR036188">
    <property type="entry name" value="FAD/NAD-bd_sf"/>
</dbReference>
<comment type="cofactor">
    <cofactor evidence="3">
        <name>NADP(+)</name>
        <dbReference type="ChEBI" id="CHEBI:58349"/>
    </cofactor>
</comment>
<feature type="region of interest" description="Disordered" evidence="19">
    <location>
        <begin position="38"/>
        <end position="74"/>
    </location>
</feature>
<dbReference type="InterPro" id="IPR002937">
    <property type="entry name" value="Amino_oxidase"/>
</dbReference>
<feature type="region of interest" description="Disordered" evidence="19">
    <location>
        <begin position="1"/>
        <end position="24"/>
    </location>
</feature>
<dbReference type="UniPathway" id="UPA00803"/>
<keyword evidence="12" id="KW-0125">Carotenoid biosynthesis</keyword>
<evidence type="ECO:0000256" key="14">
    <source>
        <dbReference type="ARBA" id="ARBA00022857"/>
    </source>
</evidence>
<evidence type="ECO:0000256" key="10">
    <source>
        <dbReference type="ARBA" id="ARBA00022630"/>
    </source>
</evidence>
<keyword evidence="13" id="KW-0274">FAD</keyword>
<evidence type="ECO:0000256" key="1">
    <source>
        <dbReference type="ARBA" id="ARBA00000004"/>
    </source>
</evidence>
<accession>A0A7S3QV51</accession>
<comment type="pathway">
    <text evidence="6">Carotenoid biosynthesis; lycopene biosynthesis.</text>
</comment>
<dbReference type="InterPro" id="IPR045892">
    <property type="entry name" value="CrtISO-like"/>
</dbReference>
<dbReference type="SUPFAM" id="SSF51905">
    <property type="entry name" value="FAD/NAD(P)-binding domain"/>
    <property type="match status" value="1"/>
</dbReference>
<evidence type="ECO:0000256" key="6">
    <source>
        <dbReference type="ARBA" id="ARBA00004900"/>
    </source>
</evidence>
<evidence type="ECO:0000256" key="18">
    <source>
        <dbReference type="ARBA" id="ARBA00023235"/>
    </source>
</evidence>
<keyword evidence="17" id="KW-0472">Membrane</keyword>
<protein>
    <recommendedName>
        <fullName evidence="8">prolycopene isomerase</fullName>
        <ecNumber evidence="8">5.2.1.13</ecNumber>
    </recommendedName>
</protein>
<reference evidence="21" key="1">
    <citation type="submission" date="2021-01" db="EMBL/GenBank/DDBJ databases">
        <authorList>
            <person name="Corre E."/>
            <person name="Pelletier E."/>
            <person name="Niang G."/>
            <person name="Scheremetjew M."/>
            <person name="Finn R."/>
            <person name="Kale V."/>
            <person name="Holt S."/>
            <person name="Cochrane G."/>
            <person name="Meng A."/>
            <person name="Brown T."/>
            <person name="Cohen L."/>
        </authorList>
    </citation>
    <scope>NUCLEOTIDE SEQUENCE</scope>
    <source>
        <strain evidence="21">CCMP1320</strain>
    </source>
</reference>
<dbReference type="GO" id="GO:0031969">
    <property type="term" value="C:chloroplast membrane"/>
    <property type="evidence" value="ECO:0007669"/>
    <property type="project" value="UniProtKB-SubCell"/>
</dbReference>
<proteinExistence type="inferred from homology"/>
<comment type="cofactor">
    <cofactor evidence="2">
        <name>NAD(+)</name>
        <dbReference type="ChEBI" id="CHEBI:57540"/>
    </cofactor>
</comment>
<evidence type="ECO:0000256" key="19">
    <source>
        <dbReference type="SAM" id="MobiDB-lite"/>
    </source>
</evidence>
<dbReference type="EC" id="5.2.1.13" evidence="8"/>
<gene>
    <name evidence="21" type="ORF">DTER00134_LOCUS8616</name>
</gene>
<dbReference type="GO" id="GO:0016117">
    <property type="term" value="P:carotenoid biosynthetic process"/>
    <property type="evidence" value="ECO:0007669"/>
    <property type="project" value="UniProtKB-KW"/>
</dbReference>
<dbReference type="GO" id="GO:0046608">
    <property type="term" value="F:carotenoid isomerase activity"/>
    <property type="evidence" value="ECO:0007669"/>
    <property type="project" value="InterPro"/>
</dbReference>
<evidence type="ECO:0000256" key="5">
    <source>
        <dbReference type="ARBA" id="ARBA00004258"/>
    </source>
</evidence>
<keyword evidence="9" id="KW-0150">Chloroplast</keyword>
<comment type="subcellular location">
    <subcellularLocation>
        <location evidence="5">Plastid</location>
        <location evidence="5">Chloroplast membrane</location>
        <topology evidence="5">Peripheral membrane protein</topology>
    </subcellularLocation>
</comment>
<keyword evidence="15" id="KW-0809">Transit peptide</keyword>
<keyword evidence="10" id="KW-0285">Flavoprotein</keyword>
<evidence type="ECO:0000256" key="4">
    <source>
        <dbReference type="ARBA" id="ARBA00001974"/>
    </source>
</evidence>
<evidence type="ECO:0000256" key="17">
    <source>
        <dbReference type="ARBA" id="ARBA00023136"/>
    </source>
</evidence>
<dbReference type="EMBL" id="HBIP01014803">
    <property type="protein sequence ID" value="CAE0493543.1"/>
    <property type="molecule type" value="Transcribed_RNA"/>
</dbReference>
<dbReference type="AlphaFoldDB" id="A0A7S3QV51"/>
<keyword evidence="14" id="KW-0521">NADP</keyword>
<comment type="catalytic activity">
    <reaction evidence="1">
        <text>7,7',9,9'-tetra-cis-lycopene = all-trans-lycopene</text>
        <dbReference type="Rhea" id="RHEA:30971"/>
        <dbReference type="ChEBI" id="CHEBI:15948"/>
        <dbReference type="ChEBI" id="CHEBI:62466"/>
        <dbReference type="EC" id="5.2.1.13"/>
    </reaction>
</comment>
<keyword evidence="18" id="KW-0413">Isomerase</keyword>
<name>A0A7S3QV51_DUNTE</name>
<dbReference type="GO" id="GO:0016491">
    <property type="term" value="F:oxidoreductase activity"/>
    <property type="evidence" value="ECO:0007669"/>
    <property type="project" value="InterPro"/>
</dbReference>
<dbReference type="InterPro" id="IPR014101">
    <property type="entry name" value="CrtISO"/>
</dbReference>
<evidence type="ECO:0000259" key="20">
    <source>
        <dbReference type="Pfam" id="PF01593"/>
    </source>
</evidence>
<evidence type="ECO:0000256" key="9">
    <source>
        <dbReference type="ARBA" id="ARBA00022528"/>
    </source>
</evidence>
<dbReference type="PANTHER" id="PTHR46313">
    <property type="match status" value="1"/>
</dbReference>
<evidence type="ECO:0000256" key="15">
    <source>
        <dbReference type="ARBA" id="ARBA00022946"/>
    </source>
</evidence>
<evidence type="ECO:0000256" key="13">
    <source>
        <dbReference type="ARBA" id="ARBA00022827"/>
    </source>
</evidence>
<comment type="similarity">
    <text evidence="7">Belongs to the carotenoid/retinoid oxidoreductase family. CrtISO subfamily.</text>
</comment>
<dbReference type="Gene3D" id="3.90.660.50">
    <property type="match status" value="1"/>
</dbReference>
<evidence type="ECO:0000256" key="8">
    <source>
        <dbReference type="ARBA" id="ARBA00012419"/>
    </source>
</evidence>
<evidence type="ECO:0000256" key="16">
    <source>
        <dbReference type="ARBA" id="ARBA00023027"/>
    </source>
</evidence>
<evidence type="ECO:0000256" key="11">
    <source>
        <dbReference type="ARBA" id="ARBA00022640"/>
    </source>
</evidence>